<proteinExistence type="predicted"/>
<protein>
    <submittedName>
        <fullName evidence="2">Uncharacterized protein</fullName>
    </submittedName>
</protein>
<dbReference type="Proteomes" id="UP001141434">
    <property type="component" value="Unassembled WGS sequence"/>
</dbReference>
<feature type="chain" id="PRO_5040916013" evidence="1">
    <location>
        <begin position="19"/>
        <end position="137"/>
    </location>
</feature>
<organism evidence="2 3">
    <name type="scientific">Penicillium alfredii</name>
    <dbReference type="NCBI Taxonomy" id="1506179"/>
    <lineage>
        <taxon>Eukaryota</taxon>
        <taxon>Fungi</taxon>
        <taxon>Dikarya</taxon>
        <taxon>Ascomycota</taxon>
        <taxon>Pezizomycotina</taxon>
        <taxon>Eurotiomycetes</taxon>
        <taxon>Eurotiomycetidae</taxon>
        <taxon>Eurotiales</taxon>
        <taxon>Aspergillaceae</taxon>
        <taxon>Penicillium</taxon>
    </lineage>
</organism>
<sequence>MKLSISLLALGLASTALANLKDCITDSASINTIGQVWDDHTEEMRAQPVFRIMCPDIHDDGTASWYSAEILMNHCYANINHNLVEQAYGYAFNSYPLNENNMLGTTDDAVEAFNFSGNPPRLNCAGGKVKAKGPKDD</sequence>
<dbReference type="AlphaFoldDB" id="A0A9W9K7A0"/>
<accession>A0A9W9K7A0</accession>
<evidence type="ECO:0000313" key="3">
    <source>
        <dbReference type="Proteomes" id="UP001141434"/>
    </source>
</evidence>
<evidence type="ECO:0000256" key="1">
    <source>
        <dbReference type="SAM" id="SignalP"/>
    </source>
</evidence>
<evidence type="ECO:0000313" key="2">
    <source>
        <dbReference type="EMBL" id="KAJ5095415.1"/>
    </source>
</evidence>
<dbReference type="EMBL" id="JAPMSZ010000007">
    <property type="protein sequence ID" value="KAJ5095415.1"/>
    <property type="molecule type" value="Genomic_DNA"/>
</dbReference>
<reference evidence="2" key="2">
    <citation type="journal article" date="2023" name="IMA Fungus">
        <title>Comparative genomic study of the Penicillium genus elucidates a diverse pangenome and 15 lateral gene transfer events.</title>
        <authorList>
            <person name="Petersen C."/>
            <person name="Sorensen T."/>
            <person name="Nielsen M.R."/>
            <person name="Sondergaard T.E."/>
            <person name="Sorensen J.L."/>
            <person name="Fitzpatrick D.A."/>
            <person name="Frisvad J.C."/>
            <person name="Nielsen K.L."/>
        </authorList>
    </citation>
    <scope>NUCLEOTIDE SEQUENCE</scope>
    <source>
        <strain evidence="2">IBT 34128</strain>
    </source>
</reference>
<keyword evidence="1" id="KW-0732">Signal</keyword>
<gene>
    <name evidence="2" type="ORF">NUU61_004771</name>
</gene>
<dbReference type="GeneID" id="81394521"/>
<reference evidence="2" key="1">
    <citation type="submission" date="2022-11" db="EMBL/GenBank/DDBJ databases">
        <authorList>
            <person name="Petersen C."/>
        </authorList>
    </citation>
    <scope>NUCLEOTIDE SEQUENCE</scope>
    <source>
        <strain evidence="2">IBT 34128</strain>
    </source>
</reference>
<comment type="caution">
    <text evidence="2">The sequence shown here is derived from an EMBL/GenBank/DDBJ whole genome shotgun (WGS) entry which is preliminary data.</text>
</comment>
<keyword evidence="3" id="KW-1185">Reference proteome</keyword>
<dbReference type="RefSeq" id="XP_056510966.1">
    <property type="nucleotide sequence ID" value="XM_056655353.1"/>
</dbReference>
<name>A0A9W9K7A0_9EURO</name>
<feature type="signal peptide" evidence="1">
    <location>
        <begin position="1"/>
        <end position="18"/>
    </location>
</feature>